<dbReference type="PANTHER" id="PTHR43484">
    <property type="match status" value="1"/>
</dbReference>
<dbReference type="EMBL" id="JAFHKK010000033">
    <property type="protein sequence ID" value="MBN2965340.1"/>
    <property type="molecule type" value="Genomic_DNA"/>
</dbReference>
<reference evidence="2 3" key="3">
    <citation type="submission" date="2021-02" db="EMBL/GenBank/DDBJ databases">
        <authorList>
            <person name="Merkel A.Y."/>
        </authorList>
    </citation>
    <scope>NUCLEOTIDE SEQUENCE [LARGE SCALE GENOMIC DNA]</scope>
    <source>
        <strain evidence="2 3">T05b</strain>
    </source>
</reference>
<reference evidence="3" key="2">
    <citation type="submission" date="2021-02" db="EMBL/GenBank/DDBJ databases">
        <title>Sulfurospirillum tamanensis sp. nov.</title>
        <authorList>
            <person name="Merkel A.Y."/>
        </authorList>
    </citation>
    <scope>NUCLEOTIDE SEQUENCE [LARGE SCALE GENOMIC DNA]</scope>
    <source>
        <strain evidence="3">T05b</strain>
    </source>
</reference>
<dbReference type="CDD" id="cd17910">
    <property type="entry name" value="CheC_ClassII"/>
    <property type="match status" value="1"/>
</dbReference>
<evidence type="ECO:0000313" key="3">
    <source>
        <dbReference type="Proteomes" id="UP000703590"/>
    </source>
</evidence>
<dbReference type="Gene3D" id="3.40.1550.10">
    <property type="entry name" value="CheC-like"/>
    <property type="match status" value="1"/>
</dbReference>
<dbReference type="InterPro" id="IPR028976">
    <property type="entry name" value="CheC-like_sf"/>
</dbReference>
<name>A0ABS2WV04_9BACT</name>
<organism evidence="2 3">
    <name type="scientific">Sulfurospirillum tamanense</name>
    <dbReference type="NCBI Taxonomy" id="2813362"/>
    <lineage>
        <taxon>Bacteria</taxon>
        <taxon>Pseudomonadati</taxon>
        <taxon>Campylobacterota</taxon>
        <taxon>Epsilonproteobacteria</taxon>
        <taxon>Campylobacterales</taxon>
        <taxon>Sulfurospirillaceae</taxon>
        <taxon>Sulfurospirillum</taxon>
    </lineage>
</organism>
<dbReference type="RefSeq" id="WP_205459902.1">
    <property type="nucleotide sequence ID" value="NZ_JAFHKK010000033.1"/>
</dbReference>
<reference evidence="2 3" key="1">
    <citation type="submission" date="2021-02" db="EMBL/GenBank/DDBJ databases">
        <title>Sulfurospirillum tamanensis sp. nov.</title>
        <authorList>
            <person name="Frolova A."/>
            <person name="Merkel A."/>
            <person name="Slobodkin A."/>
        </authorList>
    </citation>
    <scope>NUCLEOTIDE SEQUENCE [LARGE SCALE GENOMIC DNA]</scope>
    <source>
        <strain evidence="2 3">T05b</strain>
    </source>
</reference>
<comment type="caution">
    <text evidence="2">The sequence shown here is derived from an EMBL/GenBank/DDBJ whole genome shotgun (WGS) entry which is preliminary data.</text>
</comment>
<gene>
    <name evidence="2" type="ORF">JWV37_11155</name>
</gene>
<keyword evidence="3" id="KW-1185">Reference proteome</keyword>
<dbReference type="SUPFAM" id="SSF103039">
    <property type="entry name" value="CheC-like"/>
    <property type="match status" value="1"/>
</dbReference>
<protein>
    <submittedName>
        <fullName evidence="2">Chemotaxis protein CheC</fullName>
    </submittedName>
</protein>
<dbReference type="PANTHER" id="PTHR43484:SF1">
    <property type="entry name" value="FLAGELLAR MOTOR SWITCH PROTEIN FLIN"/>
    <property type="match status" value="1"/>
</dbReference>
<sequence length="200" mass="22131">MSSLFNARQNDALVETINISFGLAASLIGDMLESYVHLRVPSIHTIPIYKLHETILLQMGETTSFYATKQRFFGSFGGEVIFAFSEESGEEFTALLLRESTNSSEEVQAALLELTNILTASCIGQLSQMLEGESLFAVPDIQKISCTGSSTFHEALEYDNAIVITTALDVAEKNIQGHMFILLSNSMLEKLTQMLKKMFL</sequence>
<evidence type="ECO:0000313" key="2">
    <source>
        <dbReference type="EMBL" id="MBN2965340.1"/>
    </source>
</evidence>
<evidence type="ECO:0000256" key="1">
    <source>
        <dbReference type="ARBA" id="ARBA00022500"/>
    </source>
</evidence>
<accession>A0ABS2WV04</accession>
<proteinExistence type="predicted"/>
<dbReference type="Proteomes" id="UP000703590">
    <property type="component" value="Unassembled WGS sequence"/>
</dbReference>
<keyword evidence="1" id="KW-0145">Chemotaxis</keyword>
<dbReference type="InterPro" id="IPR051469">
    <property type="entry name" value="FliN/MopA/SpaO"/>
</dbReference>